<evidence type="ECO:0000313" key="3">
    <source>
        <dbReference type="EMBL" id="SKC94665.1"/>
    </source>
</evidence>
<dbReference type="Proteomes" id="UP000190166">
    <property type="component" value="Unassembled WGS sequence"/>
</dbReference>
<keyword evidence="2" id="KW-0472">Membrane</keyword>
<feature type="coiled-coil region" evidence="1">
    <location>
        <begin position="215"/>
        <end position="317"/>
    </location>
</feature>
<evidence type="ECO:0000313" key="4">
    <source>
        <dbReference type="Proteomes" id="UP000190166"/>
    </source>
</evidence>
<evidence type="ECO:0000256" key="2">
    <source>
        <dbReference type="SAM" id="Phobius"/>
    </source>
</evidence>
<dbReference type="GO" id="GO:0005886">
    <property type="term" value="C:plasma membrane"/>
    <property type="evidence" value="ECO:0007669"/>
    <property type="project" value="TreeGrafter"/>
</dbReference>
<dbReference type="SUPFAM" id="SSF52540">
    <property type="entry name" value="P-loop containing nucleoside triphosphate hydrolases"/>
    <property type="match status" value="1"/>
</dbReference>
<dbReference type="PANTHER" id="PTHR32309:SF13">
    <property type="entry name" value="FERRIC ENTEROBACTIN TRANSPORT PROTEIN FEPE"/>
    <property type="match status" value="1"/>
</dbReference>
<keyword evidence="2" id="KW-0812">Transmembrane</keyword>
<feature type="coiled-coil region" evidence="1">
    <location>
        <begin position="394"/>
        <end position="428"/>
    </location>
</feature>
<name>A0A1T5N2G8_9BACT</name>
<feature type="transmembrane region" description="Helical" evidence="2">
    <location>
        <begin position="454"/>
        <end position="474"/>
    </location>
</feature>
<dbReference type="GO" id="GO:0004713">
    <property type="term" value="F:protein tyrosine kinase activity"/>
    <property type="evidence" value="ECO:0007669"/>
    <property type="project" value="TreeGrafter"/>
</dbReference>
<organism evidence="3 4">
    <name type="scientific">Chitinophaga ginsengisegetis</name>
    <dbReference type="NCBI Taxonomy" id="393003"/>
    <lineage>
        <taxon>Bacteria</taxon>
        <taxon>Pseudomonadati</taxon>
        <taxon>Bacteroidota</taxon>
        <taxon>Chitinophagia</taxon>
        <taxon>Chitinophagales</taxon>
        <taxon>Chitinophagaceae</taxon>
        <taxon>Chitinophaga</taxon>
    </lineage>
</organism>
<proteinExistence type="predicted"/>
<accession>A0A1T5N2G8</accession>
<protein>
    <submittedName>
        <fullName evidence="3">Uncharacterized protein involved in exopolysaccharide biosynthesis</fullName>
    </submittedName>
</protein>
<keyword evidence="1" id="KW-0175">Coiled coil</keyword>
<dbReference type="EMBL" id="FUZZ01000001">
    <property type="protein sequence ID" value="SKC94665.1"/>
    <property type="molecule type" value="Genomic_DNA"/>
</dbReference>
<dbReference type="PANTHER" id="PTHR32309">
    <property type="entry name" value="TYROSINE-PROTEIN KINASE"/>
    <property type="match status" value="1"/>
</dbReference>
<gene>
    <name evidence="3" type="ORF">SAMN05660461_0053</name>
</gene>
<dbReference type="Gene3D" id="3.40.50.300">
    <property type="entry name" value="P-loop containing nucleotide triphosphate hydrolases"/>
    <property type="match status" value="1"/>
</dbReference>
<keyword evidence="4" id="KW-1185">Reference proteome</keyword>
<evidence type="ECO:0000256" key="1">
    <source>
        <dbReference type="SAM" id="Coils"/>
    </source>
</evidence>
<reference evidence="3 4" key="1">
    <citation type="submission" date="2017-02" db="EMBL/GenBank/DDBJ databases">
        <authorList>
            <person name="Peterson S.W."/>
        </authorList>
    </citation>
    <scope>NUCLEOTIDE SEQUENCE [LARGE SCALE GENOMIC DNA]</scope>
    <source>
        <strain evidence="3 4">DSM 18108</strain>
    </source>
</reference>
<dbReference type="RefSeq" id="WP_079467421.1">
    <property type="nucleotide sequence ID" value="NZ_FUZZ01000001.1"/>
</dbReference>
<dbReference type="AlphaFoldDB" id="A0A1T5N2G8"/>
<dbReference type="InterPro" id="IPR050445">
    <property type="entry name" value="Bact_polysacc_biosynth/exp"/>
</dbReference>
<dbReference type="STRING" id="393003.SAMN05660461_0053"/>
<sequence>MDIVYFIKALLKKKWWILFSTIAAVAAAFAFTIGKPKLYASTAQMATGFTTNEQIKLRDENLNLFEADVKFDNVIETMNSPLVIGLLACDLMVHDLTSNKPFRNLSEKDLKDPHYTSANKEEIVRICRQKIDSLQILSSSQPEERKILEFMKIYRYDFESIRKMLYATRLSRTDYINIICYSDNPELSAYTVNTLYKEFIRFYRSSRSERSVENVETFEALVNQKKQELDQKVEALRGYKTQQGVLNVETASGNEWDLIKQFEKSVSDERANYNNLQASLSNVNAQLAQASSGKPTYSNSNGEIVSLRKQINDLNDQYVNSGSTDNALAEKIKTQRAKLQKALLDASATTGKVSTREELIQSRDALEAQVSASRLNISTLEGKIRNLRSSVGSYANKEATVTSLQQEVELAQDEYNKLKEKLGSALDNRNVPQDNFRQTLKGQPAFTPESSKRLIIMGMSGMAVFMISCIGILFHEFMDNSLKSPSVFNRSSNLKLIATINHTNLQRYKLLQILQRKTDEAQWLKRQNVFRELLRKLRYELESSGKKIFLFTSTEPQQGKTTLLQAVAYSLSLSNKKVLIIDTNFCNNDVSVQMEAKPTLEHFSVPPEEFSIEKVKEIVTTYETPGIEIIGCKGGDYTPSEILPPNHLLNYLPELKKHYDYILMEGAPLNDFTDSRELAAYAEGVVAIFSSHLKIKQIDRESSEFLESLGDKFLGVVLNNVKEDFIEL</sequence>
<dbReference type="InterPro" id="IPR027417">
    <property type="entry name" value="P-loop_NTPase"/>
</dbReference>
<keyword evidence="2" id="KW-1133">Transmembrane helix</keyword>